<evidence type="ECO:0000256" key="9">
    <source>
        <dbReference type="RuleBase" id="RU361183"/>
    </source>
</evidence>
<evidence type="ECO:0000256" key="4">
    <source>
        <dbReference type="ARBA" id="ARBA00022801"/>
    </source>
</evidence>
<reference evidence="11" key="1">
    <citation type="journal article" date="2020" name="bioRxiv">
        <title>Chromosome-level reference genome of the European wasp spider Argiope bruennichi: a resource for studies on range expansion and evolutionary adaptation.</title>
        <authorList>
            <person name="Sheffer M.M."/>
            <person name="Hoppe A."/>
            <person name="Krehenwinkel H."/>
            <person name="Uhl G."/>
            <person name="Kuss A.W."/>
            <person name="Jensen L."/>
            <person name="Jensen C."/>
            <person name="Gillespie R.G."/>
            <person name="Hoff K.J."/>
            <person name="Prost S."/>
        </authorList>
    </citation>
    <scope>NUCLEOTIDE SEQUENCE</scope>
</reference>
<comment type="cofactor">
    <cofactor evidence="8 9">
        <name>Zn(2+)</name>
        <dbReference type="ChEBI" id="CHEBI:29105"/>
    </cofactor>
    <text evidence="8 9">Binds 1 zinc ion per subunit.</text>
</comment>
<feature type="domain" description="Peptidase M12A" evidence="10">
    <location>
        <begin position="49"/>
        <end position="243"/>
    </location>
</feature>
<dbReference type="InterPro" id="IPR001506">
    <property type="entry name" value="Peptidase_M12A"/>
</dbReference>
<keyword evidence="5 8" id="KW-0862">Zinc</keyword>
<comment type="subunit">
    <text evidence="1">Monomer.</text>
</comment>
<evidence type="ECO:0000256" key="6">
    <source>
        <dbReference type="ARBA" id="ARBA00023049"/>
    </source>
</evidence>
<feature type="binding site" evidence="8">
    <location>
        <position position="142"/>
    </location>
    <ligand>
        <name>Zn(2+)</name>
        <dbReference type="ChEBI" id="CHEBI:29105"/>
        <note>catalytic</note>
    </ligand>
</feature>
<feature type="chain" id="PRO_5035963264" description="Metalloendopeptidase" evidence="9">
    <location>
        <begin position="20"/>
        <end position="252"/>
    </location>
</feature>
<dbReference type="SMART" id="SM00235">
    <property type="entry name" value="ZnMc"/>
    <property type="match status" value="1"/>
</dbReference>
<keyword evidence="6 8" id="KW-0482">Metalloprotease</keyword>
<feature type="signal peptide" evidence="9">
    <location>
        <begin position="1"/>
        <end position="19"/>
    </location>
</feature>
<dbReference type="PROSITE" id="PS51864">
    <property type="entry name" value="ASTACIN"/>
    <property type="match status" value="1"/>
</dbReference>
<keyword evidence="2 8" id="KW-0645">Protease</keyword>
<gene>
    <name evidence="11" type="ORF">HNY73_021410</name>
</gene>
<evidence type="ECO:0000259" key="10">
    <source>
        <dbReference type="PROSITE" id="PS51864"/>
    </source>
</evidence>
<comment type="caution">
    <text evidence="11">The sequence shown here is derived from an EMBL/GenBank/DDBJ whole genome shotgun (WGS) entry which is preliminary data.</text>
</comment>
<reference evidence="11" key="2">
    <citation type="submission" date="2020-06" db="EMBL/GenBank/DDBJ databases">
        <authorList>
            <person name="Sheffer M."/>
        </authorList>
    </citation>
    <scope>NUCLEOTIDE SEQUENCE</scope>
</reference>
<dbReference type="CDD" id="cd04280">
    <property type="entry name" value="ZnMc_astacin_like"/>
    <property type="match status" value="1"/>
</dbReference>
<sequence>MFWFGSLCFFLLWAGRCYGEIEQFRDLPLQNPDLFGGDILGVDDPEDRNAIIDKRMIWPGGIVPYTLDPALSSYESQFLGAYYLYRKDTCIRFVKRTNETDYIRIFRGQGCYSYVGKIGGAQPVSIGIGCNYMGTVLHELGHAIGFFHEQNRDDRDDWLNIYWDNIKAGMESEFVKLPLKLHQMLTDFDYDSVMLYGEYAFSKEYGKLKTMSPKKSDKPLKEVGWKHLSKADITRIKKLYNCEDYVYRKDGK</sequence>
<dbReference type="Gene3D" id="3.40.390.10">
    <property type="entry name" value="Collagenase (Catalytic Domain)"/>
    <property type="match status" value="1"/>
</dbReference>
<protein>
    <recommendedName>
        <fullName evidence="9">Metalloendopeptidase</fullName>
        <ecNumber evidence="9">3.4.24.-</ecNumber>
    </recommendedName>
</protein>
<dbReference type="GO" id="GO:0004222">
    <property type="term" value="F:metalloendopeptidase activity"/>
    <property type="evidence" value="ECO:0007669"/>
    <property type="project" value="UniProtKB-UniRule"/>
</dbReference>
<name>A0A8T0DY66_ARGBR</name>
<dbReference type="Proteomes" id="UP000807504">
    <property type="component" value="Unassembled WGS sequence"/>
</dbReference>
<evidence type="ECO:0000256" key="3">
    <source>
        <dbReference type="ARBA" id="ARBA00022723"/>
    </source>
</evidence>
<comment type="caution">
    <text evidence="8">Lacks conserved residue(s) required for the propagation of feature annotation.</text>
</comment>
<dbReference type="Pfam" id="PF01400">
    <property type="entry name" value="Astacin"/>
    <property type="match status" value="1"/>
</dbReference>
<dbReference type="GO" id="GO:0008270">
    <property type="term" value="F:zinc ion binding"/>
    <property type="evidence" value="ECO:0007669"/>
    <property type="project" value="UniProtKB-UniRule"/>
</dbReference>
<evidence type="ECO:0000313" key="12">
    <source>
        <dbReference type="Proteomes" id="UP000807504"/>
    </source>
</evidence>
<keyword evidence="9" id="KW-0732">Signal</keyword>
<dbReference type="InterPro" id="IPR034035">
    <property type="entry name" value="Astacin-like_dom"/>
</dbReference>
<feature type="active site" evidence="8">
    <location>
        <position position="139"/>
    </location>
</feature>
<keyword evidence="4 8" id="KW-0378">Hydrolase</keyword>
<feature type="binding site" evidence="8">
    <location>
        <position position="148"/>
    </location>
    <ligand>
        <name>Zn(2+)</name>
        <dbReference type="ChEBI" id="CHEBI:29105"/>
        <note>catalytic</note>
    </ligand>
</feature>
<dbReference type="EMBL" id="JABXBU010002231">
    <property type="protein sequence ID" value="KAF8763206.1"/>
    <property type="molecule type" value="Genomic_DNA"/>
</dbReference>
<evidence type="ECO:0000256" key="8">
    <source>
        <dbReference type="PROSITE-ProRule" id="PRU01211"/>
    </source>
</evidence>
<evidence type="ECO:0000256" key="5">
    <source>
        <dbReference type="ARBA" id="ARBA00022833"/>
    </source>
</evidence>
<accession>A0A8T0DY66</accession>
<feature type="binding site" evidence="8">
    <location>
        <position position="138"/>
    </location>
    <ligand>
        <name>Zn(2+)</name>
        <dbReference type="ChEBI" id="CHEBI:29105"/>
        <note>catalytic</note>
    </ligand>
</feature>
<evidence type="ECO:0000256" key="2">
    <source>
        <dbReference type="ARBA" id="ARBA00022670"/>
    </source>
</evidence>
<keyword evidence="3 8" id="KW-0479">Metal-binding</keyword>
<evidence type="ECO:0000256" key="7">
    <source>
        <dbReference type="ARBA" id="ARBA00025529"/>
    </source>
</evidence>
<organism evidence="11 12">
    <name type="scientific">Argiope bruennichi</name>
    <name type="common">Wasp spider</name>
    <name type="synonym">Aranea bruennichi</name>
    <dbReference type="NCBI Taxonomy" id="94029"/>
    <lineage>
        <taxon>Eukaryota</taxon>
        <taxon>Metazoa</taxon>
        <taxon>Ecdysozoa</taxon>
        <taxon>Arthropoda</taxon>
        <taxon>Chelicerata</taxon>
        <taxon>Arachnida</taxon>
        <taxon>Araneae</taxon>
        <taxon>Araneomorphae</taxon>
        <taxon>Entelegynae</taxon>
        <taxon>Araneoidea</taxon>
        <taxon>Araneidae</taxon>
        <taxon>Argiope</taxon>
    </lineage>
</organism>
<evidence type="ECO:0000313" key="11">
    <source>
        <dbReference type="EMBL" id="KAF8763206.1"/>
    </source>
</evidence>
<proteinExistence type="predicted"/>
<dbReference type="InterPro" id="IPR006026">
    <property type="entry name" value="Peptidase_Metallo"/>
</dbReference>
<dbReference type="PANTHER" id="PTHR10127:SF780">
    <property type="entry name" value="METALLOENDOPEPTIDASE"/>
    <property type="match status" value="1"/>
</dbReference>
<dbReference type="PANTHER" id="PTHR10127">
    <property type="entry name" value="DISCOIDIN, CUB, EGF, LAMININ , AND ZINC METALLOPROTEASE DOMAIN CONTAINING"/>
    <property type="match status" value="1"/>
</dbReference>
<dbReference type="GO" id="GO:0006508">
    <property type="term" value="P:proteolysis"/>
    <property type="evidence" value="ECO:0007669"/>
    <property type="project" value="UniProtKB-KW"/>
</dbReference>
<dbReference type="AlphaFoldDB" id="A0A8T0DY66"/>
<dbReference type="EC" id="3.4.24.-" evidence="9"/>
<evidence type="ECO:0000256" key="1">
    <source>
        <dbReference type="ARBA" id="ARBA00011245"/>
    </source>
</evidence>
<dbReference type="SUPFAM" id="SSF55486">
    <property type="entry name" value="Metalloproteases ('zincins'), catalytic domain"/>
    <property type="match status" value="1"/>
</dbReference>
<keyword evidence="12" id="KW-1185">Reference proteome</keyword>
<dbReference type="InterPro" id="IPR024079">
    <property type="entry name" value="MetalloPept_cat_dom_sf"/>
</dbReference>
<comment type="function">
    <text evidence="7">Zinc metalloprotease. Provoques deadhesion of endothelial cells from cell cultures, and also degradation of fibronectin, fibrinogen and gelatin in vitro. Its role in the venom is not fully understood but it might act as a spreading factor that facilitates diffusion of other venom toxins. Alternatively, it might be involved in the proteolytic processing of other venom toxins or it might play a role in extra-oral digestion of prey.</text>
</comment>
<dbReference type="PRINTS" id="PR00480">
    <property type="entry name" value="ASTACIN"/>
</dbReference>